<evidence type="ECO:0000256" key="1">
    <source>
        <dbReference type="ARBA" id="ARBA00022849"/>
    </source>
</evidence>
<evidence type="ECO:0000259" key="2">
    <source>
        <dbReference type="SMART" id="SM00226"/>
    </source>
</evidence>
<feature type="domain" description="Phosphotyrosine protein phosphatase I" evidence="2">
    <location>
        <begin position="2"/>
        <end position="107"/>
    </location>
</feature>
<evidence type="ECO:0000313" key="3">
    <source>
        <dbReference type="EMBL" id="TQV70589.1"/>
    </source>
</evidence>
<comment type="caution">
    <text evidence="3">The sequence shown here is derived from an EMBL/GenBank/DDBJ whole genome shotgun (WGS) entry which is preliminary data.</text>
</comment>
<dbReference type="SMART" id="SM00226">
    <property type="entry name" value="LMWPc"/>
    <property type="match status" value="1"/>
</dbReference>
<dbReference type="OrthoDB" id="9793058at2"/>
<dbReference type="PANTHER" id="PTHR43428">
    <property type="entry name" value="ARSENATE REDUCTASE"/>
    <property type="match status" value="1"/>
</dbReference>
<gene>
    <name evidence="3" type="ORF">FKG94_21455</name>
</gene>
<protein>
    <recommendedName>
        <fullName evidence="2">Phosphotyrosine protein phosphatase I domain-containing protein</fullName>
    </recommendedName>
</protein>
<keyword evidence="4" id="KW-1185">Reference proteome</keyword>
<sequence>MKNVLVLCTSNSCRSIMAAALINALGAGRYIARSAGSKAAGFVHPKSIATLKRYGINVDEPRSKSWDEFEGEQVHAVTGRMNYSSIKRSCSSASTACSISSTPFFTPVYSTAFSLFCALKASTST</sequence>
<keyword evidence="1" id="KW-0059">Arsenical resistance</keyword>
<dbReference type="EMBL" id="VHSG01000024">
    <property type="protein sequence ID" value="TQV70589.1"/>
    <property type="molecule type" value="Genomic_DNA"/>
</dbReference>
<accession>A0A545T083</accession>
<dbReference type="Pfam" id="PF01451">
    <property type="entry name" value="LMWPc"/>
    <property type="match status" value="1"/>
</dbReference>
<name>A0A545T083_9GAMM</name>
<dbReference type="GO" id="GO:0046685">
    <property type="term" value="P:response to arsenic-containing substance"/>
    <property type="evidence" value="ECO:0007669"/>
    <property type="project" value="UniProtKB-KW"/>
</dbReference>
<dbReference type="SUPFAM" id="SSF52788">
    <property type="entry name" value="Phosphotyrosine protein phosphatases I"/>
    <property type="match status" value="1"/>
</dbReference>
<organism evidence="3 4">
    <name type="scientific">Exilibacterium tricleocarpae</name>
    <dbReference type="NCBI Taxonomy" id="2591008"/>
    <lineage>
        <taxon>Bacteria</taxon>
        <taxon>Pseudomonadati</taxon>
        <taxon>Pseudomonadota</taxon>
        <taxon>Gammaproteobacteria</taxon>
        <taxon>Cellvibrionales</taxon>
        <taxon>Cellvibrionaceae</taxon>
        <taxon>Exilibacterium</taxon>
    </lineage>
</organism>
<dbReference type="InterPro" id="IPR036196">
    <property type="entry name" value="Ptyr_pPase_sf"/>
</dbReference>
<evidence type="ECO:0000313" key="4">
    <source>
        <dbReference type="Proteomes" id="UP000319732"/>
    </source>
</evidence>
<dbReference type="Gene3D" id="3.40.50.2300">
    <property type="match status" value="1"/>
</dbReference>
<reference evidence="3 4" key="1">
    <citation type="submission" date="2019-06" db="EMBL/GenBank/DDBJ databases">
        <title>Whole genome sequence for Cellvibrionaceae sp. R142.</title>
        <authorList>
            <person name="Wang G."/>
        </authorList>
    </citation>
    <scope>NUCLEOTIDE SEQUENCE [LARGE SCALE GENOMIC DNA]</scope>
    <source>
        <strain evidence="3 4">R142</strain>
    </source>
</reference>
<proteinExistence type="predicted"/>
<dbReference type="Proteomes" id="UP000319732">
    <property type="component" value="Unassembled WGS sequence"/>
</dbReference>
<dbReference type="InterPro" id="IPR023485">
    <property type="entry name" value="Ptyr_pPase"/>
</dbReference>
<dbReference type="AlphaFoldDB" id="A0A545T083"/>
<dbReference type="PANTHER" id="PTHR43428:SF1">
    <property type="entry name" value="ARSENATE REDUCTASE"/>
    <property type="match status" value="1"/>
</dbReference>